<dbReference type="Pfam" id="PF00072">
    <property type="entry name" value="Response_reg"/>
    <property type="match status" value="1"/>
</dbReference>
<comment type="caution">
    <text evidence="3">The sequence shown here is derived from an EMBL/GenBank/DDBJ whole genome shotgun (WGS) entry which is preliminary data.</text>
</comment>
<reference evidence="3" key="1">
    <citation type="journal article" date="2019" name="PLoS Negl. Trop. Dis.">
        <title>Revisiting the worldwide diversity of Leptospira species in the environment.</title>
        <authorList>
            <person name="Vincent A.T."/>
            <person name="Schiettekatte O."/>
            <person name="Bourhy P."/>
            <person name="Veyrier F.J."/>
            <person name="Picardeau M."/>
        </authorList>
    </citation>
    <scope>NUCLEOTIDE SEQUENCE [LARGE SCALE GENOMIC DNA]</scope>
    <source>
        <strain evidence="3">201702454</strain>
    </source>
</reference>
<keyword evidence="4" id="KW-1185">Reference proteome</keyword>
<comment type="caution">
    <text evidence="1">Lacks conserved residue(s) required for the propagation of feature annotation.</text>
</comment>
<gene>
    <name evidence="3" type="ORF">EHQ59_02645</name>
</gene>
<dbReference type="PROSITE" id="PS50110">
    <property type="entry name" value="RESPONSE_REGULATORY"/>
    <property type="match status" value="1"/>
</dbReference>
<name>A0A4R9JWT1_9LEPT</name>
<dbReference type="OrthoDB" id="9797769at2"/>
<dbReference type="Gene3D" id="3.40.50.2300">
    <property type="match status" value="1"/>
</dbReference>
<dbReference type="InterPro" id="IPR011006">
    <property type="entry name" value="CheY-like_superfamily"/>
</dbReference>
<accession>A0A4R9JWT1</accession>
<sequence>EKALKTDNGKTMKIVMLTTESSDEMKNKGKEAGAVGWLVKPFANESLTKLISQLI</sequence>
<organism evidence="3 4">
    <name type="scientific">Leptospira kemamanensis</name>
    <dbReference type="NCBI Taxonomy" id="2484942"/>
    <lineage>
        <taxon>Bacteria</taxon>
        <taxon>Pseudomonadati</taxon>
        <taxon>Spirochaetota</taxon>
        <taxon>Spirochaetia</taxon>
        <taxon>Leptospirales</taxon>
        <taxon>Leptospiraceae</taxon>
        <taxon>Leptospira</taxon>
    </lineage>
</organism>
<proteinExistence type="predicted"/>
<dbReference type="InterPro" id="IPR001789">
    <property type="entry name" value="Sig_transdc_resp-reg_receiver"/>
</dbReference>
<dbReference type="EMBL" id="RQGG01000008">
    <property type="protein sequence ID" value="TGL55906.1"/>
    <property type="molecule type" value="Genomic_DNA"/>
</dbReference>
<evidence type="ECO:0000313" key="4">
    <source>
        <dbReference type="Proteomes" id="UP000297609"/>
    </source>
</evidence>
<evidence type="ECO:0000313" key="3">
    <source>
        <dbReference type="EMBL" id="TGL55906.1"/>
    </source>
</evidence>
<dbReference type="AlphaFoldDB" id="A0A4R9JWT1"/>
<feature type="domain" description="Response regulatory" evidence="2">
    <location>
        <begin position="1"/>
        <end position="55"/>
    </location>
</feature>
<protein>
    <submittedName>
        <fullName evidence="3">Response regulator</fullName>
    </submittedName>
</protein>
<feature type="non-terminal residue" evidence="3">
    <location>
        <position position="1"/>
    </location>
</feature>
<evidence type="ECO:0000259" key="2">
    <source>
        <dbReference type="PROSITE" id="PS50110"/>
    </source>
</evidence>
<evidence type="ECO:0000256" key="1">
    <source>
        <dbReference type="PROSITE-ProRule" id="PRU00169"/>
    </source>
</evidence>
<dbReference type="GO" id="GO:0000160">
    <property type="term" value="P:phosphorelay signal transduction system"/>
    <property type="evidence" value="ECO:0007669"/>
    <property type="project" value="InterPro"/>
</dbReference>
<dbReference type="Proteomes" id="UP000297609">
    <property type="component" value="Unassembled WGS sequence"/>
</dbReference>
<dbReference type="RefSeq" id="WP_135617602.1">
    <property type="nucleotide sequence ID" value="NZ_RQGG01000008.1"/>
</dbReference>
<dbReference type="SUPFAM" id="SSF52172">
    <property type="entry name" value="CheY-like"/>
    <property type="match status" value="1"/>
</dbReference>